<dbReference type="Proteomes" id="UP000184080">
    <property type="component" value="Unassembled WGS sequence"/>
</dbReference>
<dbReference type="PANTHER" id="PTHR36439">
    <property type="entry name" value="BLL4334 PROTEIN"/>
    <property type="match status" value="1"/>
</dbReference>
<dbReference type="EMBL" id="FQZO01000010">
    <property type="protein sequence ID" value="SHJ90718.1"/>
    <property type="molecule type" value="Genomic_DNA"/>
</dbReference>
<gene>
    <name evidence="1" type="ORF">SAMN05444401_0090</name>
</gene>
<dbReference type="Gene3D" id="3.30.70.1280">
    <property type="entry name" value="SP0830-like domains"/>
    <property type="match status" value="1"/>
</dbReference>
<protein>
    <submittedName>
        <fullName evidence="1">Uncharacterized conserved protein, DUF1697 family</fullName>
    </submittedName>
</protein>
<accession>A0A1M6N4Y4</accession>
<dbReference type="OrthoDB" id="9806494at2"/>
<organism evidence="1 2">
    <name type="scientific">Clostridium amylolyticum</name>
    <dbReference type="NCBI Taxonomy" id="1121298"/>
    <lineage>
        <taxon>Bacteria</taxon>
        <taxon>Bacillati</taxon>
        <taxon>Bacillota</taxon>
        <taxon>Clostridia</taxon>
        <taxon>Eubacteriales</taxon>
        <taxon>Clostridiaceae</taxon>
        <taxon>Clostridium</taxon>
    </lineage>
</organism>
<dbReference type="AlphaFoldDB" id="A0A1M6N4Y4"/>
<dbReference type="SUPFAM" id="SSF160379">
    <property type="entry name" value="SP0830-like"/>
    <property type="match status" value="1"/>
</dbReference>
<dbReference type="RefSeq" id="WP_073011670.1">
    <property type="nucleotide sequence ID" value="NZ_FQZO01000010.1"/>
</dbReference>
<keyword evidence="2" id="KW-1185">Reference proteome</keyword>
<dbReference type="STRING" id="1121298.SAMN05444401_0090"/>
<dbReference type="PIRSF" id="PIRSF008502">
    <property type="entry name" value="UCP008502"/>
    <property type="match status" value="1"/>
</dbReference>
<sequence>MKYIALLRGINVGGKNKISMRDLKACFENAGFLNTMTYINSGNVIFDSEIESTTKISKRCEEIIEEEFGFPIRVTIIDGNTLKEALDHVPEWWGDDPNSKHNSIFVIQPATSKEVSEEVGEIKPEYERIYIYKDIIFWSAPLKTFSRTQWAKVSGKKAYNNITIRNANTTKKLLELVLS</sequence>
<evidence type="ECO:0000313" key="2">
    <source>
        <dbReference type="Proteomes" id="UP000184080"/>
    </source>
</evidence>
<name>A0A1M6N4Y4_9CLOT</name>
<dbReference type="Pfam" id="PF08002">
    <property type="entry name" value="DUF1697"/>
    <property type="match status" value="1"/>
</dbReference>
<dbReference type="InterPro" id="IPR012545">
    <property type="entry name" value="DUF1697"/>
</dbReference>
<dbReference type="Gene3D" id="3.30.70.1260">
    <property type="entry name" value="bacterial protein sp0830 like"/>
    <property type="match status" value="1"/>
</dbReference>
<evidence type="ECO:0000313" key="1">
    <source>
        <dbReference type="EMBL" id="SHJ90718.1"/>
    </source>
</evidence>
<dbReference type="PANTHER" id="PTHR36439:SF1">
    <property type="entry name" value="DUF1697 DOMAIN-CONTAINING PROTEIN"/>
    <property type="match status" value="1"/>
</dbReference>
<proteinExistence type="predicted"/>
<reference evidence="1 2" key="1">
    <citation type="submission" date="2016-11" db="EMBL/GenBank/DDBJ databases">
        <authorList>
            <person name="Jaros S."/>
            <person name="Januszkiewicz K."/>
            <person name="Wedrychowicz H."/>
        </authorList>
    </citation>
    <scope>NUCLEOTIDE SEQUENCE [LARGE SCALE GENOMIC DNA]</scope>
    <source>
        <strain evidence="1 2">DSM 21864</strain>
    </source>
</reference>